<name>A0A451DJ02_9GAMM</name>
<evidence type="ECO:0000256" key="6">
    <source>
        <dbReference type="HAMAP-Rule" id="MF_00227"/>
    </source>
</evidence>
<dbReference type="GO" id="GO:0001682">
    <property type="term" value="P:tRNA 5'-leader removal"/>
    <property type="evidence" value="ECO:0007669"/>
    <property type="project" value="UniProtKB-UniRule"/>
</dbReference>
<dbReference type="InterPro" id="IPR014721">
    <property type="entry name" value="Ribsml_uS5_D2-typ_fold_subgr"/>
</dbReference>
<dbReference type="GO" id="GO:0042781">
    <property type="term" value="F:3'-tRNA processing endoribonuclease activity"/>
    <property type="evidence" value="ECO:0007669"/>
    <property type="project" value="TreeGrafter"/>
</dbReference>
<comment type="catalytic activity">
    <reaction evidence="6">
        <text>Endonucleolytic cleavage of RNA, removing 5'-extranucleotides from tRNA precursor.</text>
        <dbReference type="EC" id="3.1.26.5"/>
    </reaction>
</comment>
<dbReference type="PANTHER" id="PTHR33992">
    <property type="entry name" value="RIBONUCLEASE P PROTEIN COMPONENT"/>
    <property type="match status" value="1"/>
</dbReference>
<dbReference type="EMBL" id="LR217725">
    <property type="protein sequence ID" value="VFP86640.1"/>
    <property type="molecule type" value="Genomic_DNA"/>
</dbReference>
<evidence type="ECO:0000256" key="5">
    <source>
        <dbReference type="ARBA" id="ARBA00022884"/>
    </source>
</evidence>
<organism evidence="8 9">
    <name type="scientific">Candidatus Erwinia haradaeae</name>
    <dbReference type="NCBI Taxonomy" id="1922217"/>
    <lineage>
        <taxon>Bacteria</taxon>
        <taxon>Pseudomonadati</taxon>
        <taxon>Pseudomonadota</taxon>
        <taxon>Gammaproteobacteria</taxon>
        <taxon>Enterobacterales</taxon>
        <taxon>Erwiniaceae</taxon>
        <taxon>Erwinia</taxon>
    </lineage>
</organism>
<dbReference type="GO" id="GO:0004526">
    <property type="term" value="F:ribonuclease P activity"/>
    <property type="evidence" value="ECO:0007669"/>
    <property type="project" value="UniProtKB-UniRule"/>
</dbReference>
<dbReference type="OrthoDB" id="9796422at2"/>
<comment type="function">
    <text evidence="6">RNaseP catalyzes the removal of the 5'-leader sequence from pre-tRNA to produce the mature 5'-terminus. It can also cleave other RNA substrates such as 4.5S RNA. The protein component plays an auxiliary but essential role in vivo by binding to the 5'-leader sequence and broadening the substrate specificity of the ribozyme.</text>
</comment>
<keyword evidence="2 6" id="KW-0540">Nuclease</keyword>
<dbReference type="NCBIfam" id="TIGR00188">
    <property type="entry name" value="rnpA"/>
    <property type="match status" value="1"/>
</dbReference>
<dbReference type="KEGG" id="ehd:ERCIPSTX3056_082"/>
<protein>
    <recommendedName>
        <fullName evidence="6 7">Ribonuclease P protein component</fullName>
        <shortName evidence="6">RNase P protein</shortName>
        <shortName evidence="6">RNaseP protein</shortName>
        <ecNumber evidence="6 7">3.1.26.5</ecNumber>
    </recommendedName>
    <alternativeName>
        <fullName evidence="6">Protein C5</fullName>
    </alternativeName>
</protein>
<dbReference type="RefSeq" id="WP_072666006.1">
    <property type="nucleotide sequence ID" value="NZ_LR217725.1"/>
</dbReference>
<keyword evidence="9" id="KW-1185">Reference proteome</keyword>
<sequence length="119" mass="13930">MTEYSFPKQLRLLTSTHFKFVFQNPKRVSASYITILGRLNSLGHPRIGCAISKKNLKHSHERNRIKRLIRESFRYNQHQLPAMDFVVIVKSGIIALDNNAFTIALEKLWNRHCLLAHKF</sequence>
<dbReference type="HAMAP" id="MF_00227">
    <property type="entry name" value="RNase_P"/>
    <property type="match status" value="1"/>
</dbReference>
<proteinExistence type="inferred from homology"/>
<evidence type="ECO:0000256" key="2">
    <source>
        <dbReference type="ARBA" id="ARBA00022722"/>
    </source>
</evidence>
<dbReference type="GO" id="GO:0030677">
    <property type="term" value="C:ribonuclease P complex"/>
    <property type="evidence" value="ECO:0007669"/>
    <property type="project" value="TreeGrafter"/>
</dbReference>
<gene>
    <name evidence="6 8" type="primary">rnpA</name>
    <name evidence="8" type="ORF">ERCIPSTX3056_082</name>
</gene>
<dbReference type="AlphaFoldDB" id="A0A451DJ02"/>
<evidence type="ECO:0000313" key="8">
    <source>
        <dbReference type="EMBL" id="VFP86640.1"/>
    </source>
</evidence>
<accession>A0A451DJ02</accession>
<reference evidence="8 9" key="1">
    <citation type="submission" date="2019-02" db="EMBL/GenBank/DDBJ databases">
        <authorList>
            <person name="Manzano-Marin A."/>
            <person name="Manzano-Marin A."/>
        </authorList>
    </citation>
    <scope>NUCLEOTIDE SEQUENCE [LARGE SCALE GENOMIC DNA]</scope>
    <source>
        <strain evidence="8 9">ErCipseudotaxifoliae</strain>
    </source>
</reference>
<evidence type="ECO:0000256" key="3">
    <source>
        <dbReference type="ARBA" id="ARBA00022759"/>
    </source>
</evidence>
<keyword evidence="5 6" id="KW-0694">RNA-binding</keyword>
<evidence type="ECO:0000313" key="9">
    <source>
        <dbReference type="Proteomes" id="UP000294462"/>
    </source>
</evidence>
<keyword evidence="3 6" id="KW-0255">Endonuclease</keyword>
<dbReference type="Gene3D" id="3.30.230.10">
    <property type="match status" value="1"/>
</dbReference>
<dbReference type="Pfam" id="PF00825">
    <property type="entry name" value="Ribonuclease_P"/>
    <property type="match status" value="1"/>
</dbReference>
<comment type="similarity">
    <text evidence="6">Belongs to the RnpA family.</text>
</comment>
<keyword evidence="1 6" id="KW-0819">tRNA processing</keyword>
<dbReference type="EC" id="3.1.26.5" evidence="6 7"/>
<dbReference type="SUPFAM" id="SSF54211">
    <property type="entry name" value="Ribosomal protein S5 domain 2-like"/>
    <property type="match status" value="1"/>
</dbReference>
<evidence type="ECO:0000256" key="1">
    <source>
        <dbReference type="ARBA" id="ARBA00022694"/>
    </source>
</evidence>
<evidence type="ECO:0000256" key="4">
    <source>
        <dbReference type="ARBA" id="ARBA00022801"/>
    </source>
</evidence>
<keyword evidence="4 6" id="KW-0378">Hydrolase</keyword>
<dbReference type="Proteomes" id="UP000294462">
    <property type="component" value="Chromosome"/>
</dbReference>
<dbReference type="GO" id="GO:0000049">
    <property type="term" value="F:tRNA binding"/>
    <property type="evidence" value="ECO:0007669"/>
    <property type="project" value="UniProtKB-UniRule"/>
</dbReference>
<comment type="subunit">
    <text evidence="6">Consists of a catalytic RNA component (M1 or rnpB) and a protein subunit.</text>
</comment>
<dbReference type="PANTHER" id="PTHR33992:SF1">
    <property type="entry name" value="RIBONUCLEASE P PROTEIN COMPONENT"/>
    <property type="match status" value="1"/>
</dbReference>
<dbReference type="InterPro" id="IPR000100">
    <property type="entry name" value="RNase_P"/>
</dbReference>
<evidence type="ECO:0000256" key="7">
    <source>
        <dbReference type="NCBIfam" id="TIGR00188"/>
    </source>
</evidence>
<dbReference type="InterPro" id="IPR020568">
    <property type="entry name" value="Ribosomal_Su5_D2-typ_SF"/>
</dbReference>